<name>A0A6M0RTN2_9CYAN</name>
<dbReference type="Pfam" id="PF08852">
    <property type="entry name" value="DUF1822"/>
    <property type="match status" value="1"/>
</dbReference>
<dbReference type="EMBL" id="QXHD01000004">
    <property type="protein sequence ID" value="NEZ59051.1"/>
    <property type="molecule type" value="Genomic_DNA"/>
</dbReference>
<gene>
    <name evidence="1" type="ORF">DXZ20_26090</name>
</gene>
<protein>
    <submittedName>
        <fullName evidence="1">DUF1822 family protein</fullName>
    </submittedName>
</protein>
<keyword evidence="2" id="KW-1185">Reference proteome</keyword>
<evidence type="ECO:0000313" key="2">
    <source>
        <dbReference type="Proteomes" id="UP000481033"/>
    </source>
</evidence>
<comment type="caution">
    <text evidence="1">The sequence shown here is derived from an EMBL/GenBank/DDBJ whole genome shotgun (WGS) entry which is preliminary data.</text>
</comment>
<dbReference type="InterPro" id="IPR014951">
    <property type="entry name" value="DUF1822"/>
</dbReference>
<dbReference type="Proteomes" id="UP000481033">
    <property type="component" value="Unassembled WGS sequence"/>
</dbReference>
<evidence type="ECO:0000313" key="1">
    <source>
        <dbReference type="EMBL" id="NEZ59051.1"/>
    </source>
</evidence>
<dbReference type="RefSeq" id="WP_163659219.1">
    <property type="nucleotide sequence ID" value="NZ_QXHD01000004.1"/>
</dbReference>
<dbReference type="AlphaFoldDB" id="A0A6M0RTN2"/>
<reference evidence="1 2" key="1">
    <citation type="journal article" date="2020" name="Microb. Ecol.">
        <title>Ecogenomics of the Marine Benthic Filamentous Cyanobacterium Adonisia.</title>
        <authorList>
            <person name="Walter J.M."/>
            <person name="Coutinho F.H."/>
            <person name="Leomil L."/>
            <person name="Hargreaves P.I."/>
            <person name="Campeao M.E."/>
            <person name="Vieira V.V."/>
            <person name="Silva B.S."/>
            <person name="Fistarol G.O."/>
            <person name="Salomon P.S."/>
            <person name="Sawabe T."/>
            <person name="Mino S."/>
            <person name="Hosokawa M."/>
            <person name="Miyashita H."/>
            <person name="Maruyama F."/>
            <person name="van Verk M.C."/>
            <person name="Dutilh B.E."/>
            <person name="Thompson C.C."/>
            <person name="Thompson F.L."/>
        </authorList>
    </citation>
    <scope>NUCLEOTIDE SEQUENCE [LARGE SCALE GENOMIC DNA]</scope>
    <source>
        <strain evidence="1 2">CCMR0081</strain>
    </source>
</reference>
<accession>A0A6M0RTN2</accession>
<organism evidence="1 2">
    <name type="scientific">Adonisia turfae CCMR0081</name>
    <dbReference type="NCBI Taxonomy" id="2292702"/>
    <lineage>
        <taxon>Bacteria</taxon>
        <taxon>Bacillati</taxon>
        <taxon>Cyanobacteriota</taxon>
        <taxon>Adonisia</taxon>
        <taxon>Adonisia turfae</taxon>
    </lineage>
</organism>
<sequence length="444" mass="49923">MPCSSIDFNDLRLVAPEVIDLEPDYFNRAVHVSDQVLGESCQWQTYLNALGLQGFIQWIAEQESSIVVNQENCSLLQPEYAGAIAAVCNLRIGGFKLCLLAAENLLNETISIPAAAIDLPEFSAHFYVLTEVQEEQKQVVVRGYGRYDQLVSYRHLINLSADKRWNYAFPLFLFDTEPNHLLFNVRLLDPTAMALSGVLPKPPLPTITQIDLNTILSQPHSSQQCLWQLLPWAKGASLLQRPELLRMLHQWQQSPEQPTSQRIHITEIFTLLTQQTINTAQWLSAEFDELSQSLGWFSNQVLAAAPEFRSADRFKVAIDELRYQGMEMPSELRPMFQTVECDGDLLQLCAATWASVTPDPSPHWTLLLILRNQMGDFLPDGLKLRVADLTGTLGEEEDALDTEFVYVRVNATQNTKLVATIVSPTGQILPAESYSFDTTAIAIE</sequence>
<proteinExistence type="predicted"/>